<dbReference type="EMBL" id="JADKGY010000029">
    <property type="protein sequence ID" value="MBK9984534.1"/>
    <property type="molecule type" value="Genomic_DNA"/>
</dbReference>
<dbReference type="PANTHER" id="PTHR24273">
    <property type="entry name" value="FI04643P-RELATED"/>
    <property type="match status" value="1"/>
</dbReference>
<dbReference type="InterPro" id="IPR036439">
    <property type="entry name" value="Dockerin_dom_sf"/>
</dbReference>
<dbReference type="Gene3D" id="2.60.40.680">
    <property type="match status" value="1"/>
</dbReference>
<reference evidence="4 5" key="1">
    <citation type="submission" date="2020-10" db="EMBL/GenBank/DDBJ databases">
        <title>Connecting structure to function with the recovery of over 1000 high-quality activated sludge metagenome-assembled genomes encoding full-length rRNA genes using long-read sequencing.</title>
        <authorList>
            <person name="Singleton C.M."/>
            <person name="Petriglieri F."/>
            <person name="Kristensen J.M."/>
            <person name="Kirkegaard R.H."/>
            <person name="Michaelsen T.Y."/>
            <person name="Andersen M.H."/>
            <person name="Karst S.M."/>
            <person name="Dueholm M.S."/>
            <person name="Nielsen P.H."/>
            <person name="Albertsen M."/>
        </authorList>
    </citation>
    <scope>NUCLEOTIDE SEQUENCE [LARGE SCALE GENOMIC DNA]</scope>
    <source>
        <strain evidence="4">Ribe_18-Q3-R11-54_MAXAC.273</strain>
    </source>
</reference>
<accession>A0A9D7XPJ0</accession>
<evidence type="ECO:0000313" key="5">
    <source>
        <dbReference type="Proteomes" id="UP000808337"/>
    </source>
</evidence>
<gene>
    <name evidence="4" type="ORF">IPP15_19580</name>
</gene>
<dbReference type="Proteomes" id="UP000808337">
    <property type="component" value="Unassembled WGS sequence"/>
</dbReference>
<name>A0A9D7XPJ0_9BACT</name>
<comment type="caution">
    <text evidence="4">The sequence shown here is derived from an EMBL/GenBank/DDBJ whole genome shotgun (WGS) entry which is preliminary data.</text>
</comment>
<dbReference type="GO" id="GO:0000272">
    <property type="term" value="P:polysaccharide catabolic process"/>
    <property type="evidence" value="ECO:0007669"/>
    <property type="project" value="InterPro"/>
</dbReference>
<dbReference type="PANTHER" id="PTHR24273:SF32">
    <property type="entry name" value="HYALIN"/>
    <property type="match status" value="1"/>
</dbReference>
<evidence type="ECO:0000256" key="1">
    <source>
        <dbReference type="ARBA" id="ARBA00022737"/>
    </source>
</evidence>
<evidence type="ECO:0000259" key="2">
    <source>
        <dbReference type="PROSITE" id="PS50825"/>
    </source>
</evidence>
<dbReference type="GO" id="GO:0030246">
    <property type="term" value="F:carbohydrate binding"/>
    <property type="evidence" value="ECO:0007669"/>
    <property type="project" value="InterPro"/>
</dbReference>
<dbReference type="InterPro" id="IPR016134">
    <property type="entry name" value="Dockerin_dom"/>
</dbReference>
<dbReference type="Gene3D" id="1.10.1330.10">
    <property type="entry name" value="Dockerin domain"/>
    <property type="match status" value="1"/>
</dbReference>
<proteinExistence type="predicted"/>
<dbReference type="InterPro" id="IPR008965">
    <property type="entry name" value="CBM2/CBM3_carb-bd_dom_sf"/>
</dbReference>
<dbReference type="NCBIfam" id="TIGR04183">
    <property type="entry name" value="Por_Secre_tail"/>
    <property type="match status" value="1"/>
</dbReference>
<feature type="domain" description="Dockerin" evidence="3">
    <location>
        <begin position="996"/>
        <end position="1073"/>
    </location>
</feature>
<organism evidence="4 5">
    <name type="scientific">Candidatus Opimibacter skivensis</name>
    <dbReference type="NCBI Taxonomy" id="2982028"/>
    <lineage>
        <taxon>Bacteria</taxon>
        <taxon>Pseudomonadati</taxon>
        <taxon>Bacteroidota</taxon>
        <taxon>Saprospiria</taxon>
        <taxon>Saprospirales</taxon>
        <taxon>Saprospiraceae</taxon>
        <taxon>Candidatus Opimibacter</taxon>
    </lineage>
</organism>
<dbReference type="CDD" id="cd14252">
    <property type="entry name" value="Dockerin_like"/>
    <property type="match status" value="1"/>
</dbReference>
<dbReference type="Pfam" id="PF02494">
    <property type="entry name" value="HYR"/>
    <property type="match status" value="1"/>
</dbReference>
<evidence type="ECO:0000313" key="4">
    <source>
        <dbReference type="EMBL" id="MBK9984534.1"/>
    </source>
</evidence>
<dbReference type="PROSITE" id="PS50825">
    <property type="entry name" value="HYR"/>
    <property type="match status" value="1"/>
</dbReference>
<dbReference type="InterPro" id="IPR026444">
    <property type="entry name" value="Secre_tail"/>
</dbReference>
<keyword evidence="1" id="KW-0677">Repeat</keyword>
<feature type="domain" description="HYR" evidence="2">
    <location>
        <begin position="322"/>
        <end position="413"/>
    </location>
</feature>
<dbReference type="InterPro" id="IPR003410">
    <property type="entry name" value="HYR_dom"/>
</dbReference>
<dbReference type="SUPFAM" id="SSF49384">
    <property type="entry name" value="Carbohydrate-binding domain"/>
    <property type="match status" value="1"/>
</dbReference>
<protein>
    <submittedName>
        <fullName evidence="4">HYR domain-containing protein</fullName>
    </submittedName>
</protein>
<evidence type="ECO:0000259" key="3">
    <source>
        <dbReference type="PROSITE" id="PS51766"/>
    </source>
</evidence>
<dbReference type="PROSITE" id="PS51766">
    <property type="entry name" value="DOCKERIN"/>
    <property type="match status" value="1"/>
</dbReference>
<sequence length="1359" mass="148033">MKKTDYSVSLRDGVRKRLKQYPRLLSQSLTASLLLLLLLWQNPGFSQGNCSLSCHGAQISLGFDCTAKVTVAMIADTSECTGGGFKVYIITLGNDTLPNATVTGAEIGTTLIASVVDTITGNSCWHYITVQDKWKPTLVCTNDTISCLELPLFTGPEVHDNCDPNPQVILINEVATLLCNPLYIKQIVRTYIARDASGNESAPCTMTLLLRRIDFSLIDFPDPRTVAMGTALQCNGLWADADHDGIPDPLDDPPYLGTGVPTIEGYPIYPEFMGFCNALTTYEDVVLPQIGCVKKIMRVWTVREWHCTGERDTIYQQLIEIVDNQGPHITCPANFTQTTTGHFCTATILLQPAIVYDDCSPTTHTTVAYPGGFSATNGGVWVSLPVGQNVITYTAYDQCYNSSTCTMTITVQDLTPPVAICDAHTVVSLTLGGPHGLTKVPASVFDDGSYDACGPVTFKARRMTSCIDFDWTTGGAGVDEIPDGYVTSVDQGIVLRPKVPFACCDAGAGPIMVQLEVTDASGNVNYCMVEVIVQDKIPPVIFCPTDITISCDYPVNIDDLDEFGTVVEGSSNTNPFCIYDPSNDLANGSGFVCGEDGYVIDNCGVHVTEQTYPHLNQCGVGYISRVFTATDANGSVSCEQIITVHNFDPFNAYSILWPLDYHSAECSTGTDPDDLDPPYDKPTFTEDHCDLIGVNHEDLVFTIADGACYKILRKWTIIEWCLYGELGGIVEGENYWTHTQVIKVVDSFGPEFTTDQPTYVNCNNVDCGGENLPLFQSAHDICTPDNLLEACYAIDLNNDQIIDYGPICSIGNVISENWYFPLGNHRVIYSFEDRCGNRTVKEQFFNLNSCKAPQPVCIHGLSTDLMSDGNGGGTITIWATDFDASSSHPCGLYFTLSLAPDTLVKSLTFTCEDVGHQVPVNLYATDKLGNQAFCSTFIIVDDHNGFCPQGGHLTGTVTGNVSTESSDNVLDVKVQLSGSTLLPIATNQAGTFTFPSMPVGGNYVVEPAKNNDFKNGVSTLDLVQIQKHLLGIKKLESPYKMIAADANSSKSITAVDLIELRKLILGIYTELPSNTSWRFVDKSYTFPDPYNPWEQVWPESVTLNPLSLGMNEADFYGIKVGDVNNTVKANALSVVVRGSGEVLDLIIDDRQVSNGETFEVPVYAGTSNNLEGMQFTFDLNAGLEVINVKAGTMDVTSENFGWLDNHTLSSSWNKAEGIAVDPANPLFTLVLRAGNDTRLSQSIKITSSPTSPEAYLSDNAILDLGLKFRGADIYTFELLQNEPNPFNGNTQIGYVIPANGEVILTIFDLAGRQLYHETVNGVKGLNKIEISKEQIGAHGLVYYQVQFQGFTATKKMMIL</sequence>